<dbReference type="InterPro" id="IPR020846">
    <property type="entry name" value="MFS_dom"/>
</dbReference>
<dbReference type="GO" id="GO:0022857">
    <property type="term" value="F:transmembrane transporter activity"/>
    <property type="evidence" value="ECO:0007669"/>
    <property type="project" value="InterPro"/>
</dbReference>
<name>A0A5B8R9D1_9ZZZZ</name>
<dbReference type="CDD" id="cd17478">
    <property type="entry name" value="MFS_FsR"/>
    <property type="match status" value="1"/>
</dbReference>
<sequence length="389" mass="39894">MDAATTTATAPERTHTVRLTGMSWAHFLNDGAANYLPGVLPAILVSLNLSVALAGTIMAALLMGQALQPLVGLLADRLGGRVMIALGLAGSSLGGALVGLTTSFWTLVAVLVLIGISNSFFHPQALAGVRRLGGDRPGTAMSVFLVGGEVGRGVWPAIASWVVVEWGLGYLWVLALPALLTLPFLFGLAPHLPPRTPDATPIQWRRHIGPLSRLVAFSALRSLVILSVVTYVPLMWTGAGGSLTTGASFITVMLVIGVIGNVSGGRLSDRVGRRPLLIGAMTVSVAMLAAFLLADGVWLWIALGVLGICLFATLPLGILIAQDILPENRSLGSGLALGLSNGLAALGVMALGPAAAAWGPAAPLWIALAGGAVTVPLATGLPEHTRQAA</sequence>
<dbReference type="PANTHER" id="PTHR43129:SF1">
    <property type="entry name" value="FOSMIDOMYCIN RESISTANCE PROTEIN"/>
    <property type="match status" value="1"/>
</dbReference>
<evidence type="ECO:0000256" key="3">
    <source>
        <dbReference type="ARBA" id="ARBA00022989"/>
    </source>
</evidence>
<keyword evidence="4 5" id="KW-0472">Membrane</keyword>
<evidence type="ECO:0000256" key="5">
    <source>
        <dbReference type="SAM" id="Phobius"/>
    </source>
</evidence>
<feature type="transmembrane region" description="Helical" evidence="5">
    <location>
        <begin position="78"/>
        <end position="98"/>
    </location>
</feature>
<feature type="transmembrane region" description="Helical" evidence="5">
    <location>
        <begin position="104"/>
        <end position="121"/>
    </location>
</feature>
<feature type="transmembrane region" description="Helical" evidence="5">
    <location>
        <begin position="246"/>
        <end position="264"/>
    </location>
</feature>
<dbReference type="GO" id="GO:0005886">
    <property type="term" value="C:plasma membrane"/>
    <property type="evidence" value="ECO:0007669"/>
    <property type="project" value="TreeGrafter"/>
</dbReference>
<gene>
    <name evidence="7" type="primary">fsr</name>
    <name evidence="7" type="ORF">KBTEX_00891</name>
</gene>
<evidence type="ECO:0000256" key="2">
    <source>
        <dbReference type="ARBA" id="ARBA00022692"/>
    </source>
</evidence>
<feature type="domain" description="Major facilitator superfamily (MFS) profile" evidence="6">
    <location>
        <begin position="1"/>
        <end position="386"/>
    </location>
</feature>
<feature type="transmembrane region" description="Helical" evidence="5">
    <location>
        <begin position="362"/>
        <end position="381"/>
    </location>
</feature>
<reference evidence="7" key="1">
    <citation type="submission" date="2019-06" db="EMBL/GenBank/DDBJ databases">
        <authorList>
            <person name="Murdoch R.W."/>
            <person name="Fathepure B."/>
        </authorList>
    </citation>
    <scope>NUCLEOTIDE SEQUENCE</scope>
</reference>
<dbReference type="SUPFAM" id="SSF103473">
    <property type="entry name" value="MFS general substrate transporter"/>
    <property type="match status" value="1"/>
</dbReference>
<feature type="transmembrane region" description="Helical" evidence="5">
    <location>
        <begin position="276"/>
        <end position="294"/>
    </location>
</feature>
<feature type="transmembrane region" description="Helical" evidence="5">
    <location>
        <begin position="214"/>
        <end position="234"/>
    </location>
</feature>
<feature type="transmembrane region" description="Helical" evidence="5">
    <location>
        <begin position="142"/>
        <end position="164"/>
    </location>
</feature>
<dbReference type="InterPro" id="IPR005829">
    <property type="entry name" value="Sugar_transporter_CS"/>
</dbReference>
<dbReference type="Pfam" id="PF07690">
    <property type="entry name" value="MFS_1"/>
    <property type="match status" value="1"/>
</dbReference>
<comment type="subcellular location">
    <subcellularLocation>
        <location evidence="1">Membrane</location>
        <topology evidence="1">Multi-pass membrane protein</topology>
    </subcellularLocation>
</comment>
<proteinExistence type="predicted"/>
<evidence type="ECO:0000313" key="7">
    <source>
        <dbReference type="EMBL" id="QEA04583.1"/>
    </source>
</evidence>
<accession>A0A5B8R9D1</accession>
<dbReference type="EMBL" id="MN079085">
    <property type="protein sequence ID" value="QEA04583.1"/>
    <property type="molecule type" value="Genomic_DNA"/>
</dbReference>
<dbReference type="InterPro" id="IPR011701">
    <property type="entry name" value="MFS"/>
</dbReference>
<dbReference type="AlphaFoldDB" id="A0A5B8R9D1"/>
<dbReference type="Gene3D" id="1.20.1250.20">
    <property type="entry name" value="MFS general substrate transporter like domains"/>
    <property type="match status" value="2"/>
</dbReference>
<dbReference type="PROSITE" id="PS00216">
    <property type="entry name" value="SUGAR_TRANSPORT_1"/>
    <property type="match status" value="1"/>
</dbReference>
<protein>
    <submittedName>
        <fullName evidence="7">Fosmidomycin resistance protein</fullName>
    </submittedName>
</protein>
<evidence type="ECO:0000256" key="1">
    <source>
        <dbReference type="ARBA" id="ARBA00004141"/>
    </source>
</evidence>
<keyword evidence="3 5" id="KW-1133">Transmembrane helix</keyword>
<evidence type="ECO:0000256" key="4">
    <source>
        <dbReference type="ARBA" id="ARBA00023136"/>
    </source>
</evidence>
<feature type="transmembrane region" description="Helical" evidence="5">
    <location>
        <begin position="39"/>
        <end position="66"/>
    </location>
</feature>
<evidence type="ECO:0000259" key="6">
    <source>
        <dbReference type="PROSITE" id="PS50850"/>
    </source>
</evidence>
<dbReference type="InterPro" id="IPR036259">
    <property type="entry name" value="MFS_trans_sf"/>
</dbReference>
<dbReference type="PROSITE" id="PS50850">
    <property type="entry name" value="MFS"/>
    <property type="match status" value="1"/>
</dbReference>
<dbReference type="PANTHER" id="PTHR43129">
    <property type="entry name" value="FOSMIDOMYCIN RESISTANCE PROTEIN"/>
    <property type="match status" value="1"/>
</dbReference>
<feature type="transmembrane region" description="Helical" evidence="5">
    <location>
        <begin position="300"/>
        <end position="321"/>
    </location>
</feature>
<organism evidence="7">
    <name type="scientific">uncultured organism</name>
    <dbReference type="NCBI Taxonomy" id="155900"/>
    <lineage>
        <taxon>unclassified sequences</taxon>
        <taxon>environmental samples</taxon>
    </lineage>
</organism>
<keyword evidence="2 5" id="KW-0812">Transmembrane</keyword>
<feature type="transmembrane region" description="Helical" evidence="5">
    <location>
        <begin position="170"/>
        <end position="193"/>
    </location>
</feature>
<feature type="transmembrane region" description="Helical" evidence="5">
    <location>
        <begin position="333"/>
        <end position="356"/>
    </location>
</feature>